<dbReference type="OrthoDB" id="338827at2"/>
<dbReference type="EMBL" id="CP002542">
    <property type="protein sequence ID" value="AEA43365.1"/>
    <property type="molecule type" value="Genomic_DNA"/>
</dbReference>
<keyword evidence="3" id="KW-1185">Reference proteome</keyword>
<dbReference type="STRING" id="755732.Fluta_1371"/>
<reference evidence="3" key="2">
    <citation type="submission" date="2011-02" db="EMBL/GenBank/DDBJ databases">
        <title>The complete genome of Fluviicola taffensis DSM 16823.</title>
        <authorList>
            <consortium name="US DOE Joint Genome Institute (JGI-PGF)"/>
            <person name="Lucas S."/>
            <person name="Copeland A."/>
            <person name="Lapidus A."/>
            <person name="Bruce D."/>
            <person name="Goodwin L."/>
            <person name="Pitluck S."/>
            <person name="Kyrpides N."/>
            <person name="Mavromatis K."/>
            <person name="Ivanova N."/>
            <person name="Mikhailova N."/>
            <person name="Pagani I."/>
            <person name="Chertkov O."/>
            <person name="Detter J.C."/>
            <person name="Han C."/>
            <person name="Tapia R."/>
            <person name="Land M."/>
            <person name="Hauser L."/>
            <person name="Markowitz V."/>
            <person name="Cheng J.-F."/>
            <person name="Hugenholtz P."/>
            <person name="Woyke T."/>
            <person name="Wu D."/>
            <person name="Tindall B."/>
            <person name="Pomrenke H.G."/>
            <person name="Brambilla E."/>
            <person name="Klenk H.-P."/>
            <person name="Eisen J.A."/>
        </authorList>
    </citation>
    <scope>NUCLEOTIDE SEQUENCE [LARGE SCALE GENOMIC DNA]</scope>
    <source>
        <strain evidence="3">DSM 16823 / RW262 / RW262</strain>
    </source>
</reference>
<keyword evidence="1" id="KW-0812">Transmembrane</keyword>
<evidence type="ECO:0000256" key="1">
    <source>
        <dbReference type="SAM" id="Phobius"/>
    </source>
</evidence>
<dbReference type="KEGG" id="fte:Fluta_1371"/>
<reference evidence="2 3" key="1">
    <citation type="journal article" date="2011" name="Stand. Genomic Sci.">
        <title>Complete genome sequence of the gliding freshwater bacterium Fluviicola taffensis type strain (RW262).</title>
        <authorList>
            <person name="Woyke T."/>
            <person name="Chertkov O."/>
            <person name="Lapidus A."/>
            <person name="Nolan M."/>
            <person name="Lucas S."/>
            <person name="Del Rio T.G."/>
            <person name="Tice H."/>
            <person name="Cheng J.F."/>
            <person name="Tapia R."/>
            <person name="Han C."/>
            <person name="Goodwin L."/>
            <person name="Pitluck S."/>
            <person name="Liolios K."/>
            <person name="Pagani I."/>
            <person name="Ivanova N."/>
            <person name="Huntemann M."/>
            <person name="Mavromatis K."/>
            <person name="Mikhailova N."/>
            <person name="Pati A."/>
            <person name="Chen A."/>
            <person name="Palaniappan K."/>
            <person name="Land M."/>
            <person name="Hauser L."/>
            <person name="Brambilla E.M."/>
            <person name="Rohde M."/>
            <person name="Mwirichia R."/>
            <person name="Sikorski J."/>
            <person name="Tindall B.J."/>
            <person name="Goker M."/>
            <person name="Bristow J."/>
            <person name="Eisen J.A."/>
            <person name="Markowitz V."/>
            <person name="Hugenholtz P."/>
            <person name="Klenk H.P."/>
            <person name="Kyrpides N.C."/>
        </authorList>
    </citation>
    <scope>NUCLEOTIDE SEQUENCE [LARGE SCALE GENOMIC DNA]</scope>
    <source>
        <strain evidence="3">DSM 16823 / RW262 / RW262</strain>
    </source>
</reference>
<name>F2IDJ2_FLUTR</name>
<protein>
    <submittedName>
        <fullName evidence="2">Uncharacterized protein</fullName>
    </submittedName>
</protein>
<evidence type="ECO:0000313" key="2">
    <source>
        <dbReference type="EMBL" id="AEA43365.1"/>
    </source>
</evidence>
<proteinExistence type="predicted"/>
<dbReference type="Proteomes" id="UP000007463">
    <property type="component" value="Chromosome"/>
</dbReference>
<dbReference type="AlphaFoldDB" id="F2IDJ2"/>
<dbReference type="eggNOG" id="COG2010">
    <property type="taxonomic scope" value="Bacteria"/>
</dbReference>
<dbReference type="RefSeq" id="WP_013686136.1">
    <property type="nucleotide sequence ID" value="NC_015321.1"/>
</dbReference>
<feature type="transmembrane region" description="Helical" evidence="1">
    <location>
        <begin position="12"/>
        <end position="30"/>
    </location>
</feature>
<sequence precursor="true">MKQQKTRSNHWFIPICAIATFTCLLFLFPACKKKPTVEPIVPPVEEETGVSVDLTTVPYSKLSDYRFFEGDLKNQTPAEKVIPYEPASGLFTDYAHKKRFIWMPTGTSASYVNDGDVLNLPVGAALIKTFYYDNVQPAGSTRIIETRIMIRKSSGWIFANYVWNTQQTEAYLDLNGSTTNVSWIQNGQTKSTAYRIPNETECKTCHKINDLPIPIGIKPQNLNIDYPYQSGIQNQLEKLIAVGYLQNTLPGNIVSTVNYMDQTKTVDERFRSYVDINCAHCHAEGKHCSYRPMRLAFSETSDPINLGLCVEPDDDIDPAYVYIIKPNDKNRSMMHFRLGSTVPSIRMPLLGRTIVHEEGLQLLEEWITWKQTCN</sequence>
<dbReference type="HOGENOM" id="CLU_035802_0_1_10"/>
<evidence type="ECO:0000313" key="3">
    <source>
        <dbReference type="Proteomes" id="UP000007463"/>
    </source>
</evidence>
<keyword evidence="1" id="KW-0472">Membrane</keyword>
<gene>
    <name evidence="2" type="ordered locus">Fluta_1371</name>
</gene>
<keyword evidence="1" id="KW-1133">Transmembrane helix</keyword>
<organism evidence="2 3">
    <name type="scientific">Fluviicola taffensis (strain DSM 16823 / NCIMB 13979 / RW262)</name>
    <dbReference type="NCBI Taxonomy" id="755732"/>
    <lineage>
        <taxon>Bacteria</taxon>
        <taxon>Pseudomonadati</taxon>
        <taxon>Bacteroidota</taxon>
        <taxon>Flavobacteriia</taxon>
        <taxon>Flavobacteriales</taxon>
        <taxon>Crocinitomicaceae</taxon>
        <taxon>Fluviicola</taxon>
    </lineage>
</organism>
<accession>F2IDJ2</accession>